<dbReference type="AlphaFoldDB" id="A0A2V5ICU0"/>
<dbReference type="EMBL" id="KZ825497">
    <property type="protein sequence ID" value="PYI31984.1"/>
    <property type="molecule type" value="Genomic_DNA"/>
</dbReference>
<gene>
    <name evidence="1" type="ORF">BP00DRAFT_315902</name>
</gene>
<keyword evidence="2" id="KW-1185">Reference proteome</keyword>
<feature type="non-terminal residue" evidence="1">
    <location>
        <position position="202"/>
    </location>
</feature>
<accession>A0A2V5ICU0</accession>
<dbReference type="Proteomes" id="UP000248817">
    <property type="component" value="Unassembled WGS sequence"/>
</dbReference>
<organism evidence="1 2">
    <name type="scientific">Aspergillus indologenus CBS 114.80</name>
    <dbReference type="NCBI Taxonomy" id="1450541"/>
    <lineage>
        <taxon>Eukaryota</taxon>
        <taxon>Fungi</taxon>
        <taxon>Dikarya</taxon>
        <taxon>Ascomycota</taxon>
        <taxon>Pezizomycotina</taxon>
        <taxon>Eurotiomycetes</taxon>
        <taxon>Eurotiomycetidae</taxon>
        <taxon>Eurotiales</taxon>
        <taxon>Aspergillaceae</taxon>
        <taxon>Aspergillus</taxon>
        <taxon>Aspergillus subgen. Circumdati</taxon>
    </lineage>
</organism>
<evidence type="ECO:0000313" key="1">
    <source>
        <dbReference type="EMBL" id="PYI31984.1"/>
    </source>
</evidence>
<protein>
    <submittedName>
        <fullName evidence="1">Uncharacterized protein</fullName>
    </submittedName>
</protein>
<evidence type="ECO:0000313" key="2">
    <source>
        <dbReference type="Proteomes" id="UP000248817"/>
    </source>
</evidence>
<name>A0A2V5ICU0_9EURO</name>
<reference evidence="1 2" key="1">
    <citation type="submission" date="2018-02" db="EMBL/GenBank/DDBJ databases">
        <title>The genomes of Aspergillus section Nigri reveals drivers in fungal speciation.</title>
        <authorList>
            <consortium name="DOE Joint Genome Institute"/>
            <person name="Vesth T.C."/>
            <person name="Nybo J."/>
            <person name="Theobald S."/>
            <person name="Brandl J."/>
            <person name="Frisvad J.C."/>
            <person name="Nielsen K.F."/>
            <person name="Lyhne E.K."/>
            <person name="Kogle M.E."/>
            <person name="Kuo A."/>
            <person name="Riley R."/>
            <person name="Clum A."/>
            <person name="Nolan M."/>
            <person name="Lipzen A."/>
            <person name="Salamov A."/>
            <person name="Henrissat B."/>
            <person name="Wiebenga A."/>
            <person name="De vries R.P."/>
            <person name="Grigoriev I.V."/>
            <person name="Mortensen U.H."/>
            <person name="Andersen M.R."/>
            <person name="Baker S.E."/>
        </authorList>
    </citation>
    <scope>NUCLEOTIDE SEQUENCE [LARGE SCALE GENOMIC DNA]</scope>
    <source>
        <strain evidence="1 2">CBS 114.80</strain>
    </source>
</reference>
<sequence>MAHSISSSVLQYARFHGIATSYTDVDPLEHVQESCVAVPDLPLHSLSRFRDHLDKVHTSLEHSLHHEKLNLKKESALFLASALRRIEFTDIESDWESILPSWDRYDKLKVETPILTNDEEKTLPPIARSVCYGPGDFDLSPLEDKISDRDVVLARGLVNGIDTSGENIREEKLECAKGALLLIQEARKSFDLRNEDLEDLLR</sequence>
<proteinExistence type="predicted"/>